<organism>
    <name type="scientific">Branchiostoma floridae</name>
    <name type="common">Florida lancelet</name>
    <name type="synonym">Amphioxus</name>
    <dbReference type="NCBI Taxonomy" id="7739"/>
    <lineage>
        <taxon>Eukaryota</taxon>
        <taxon>Metazoa</taxon>
        <taxon>Chordata</taxon>
        <taxon>Cephalochordata</taxon>
        <taxon>Leptocardii</taxon>
        <taxon>Amphioxiformes</taxon>
        <taxon>Branchiostomatidae</taxon>
        <taxon>Branchiostoma</taxon>
    </lineage>
</organism>
<sequence>MVLFDGKNIWSIPSLGTRTHTNPYITKVHKIVNERCRKVRYNAAHPKEKALSGEKLPDMSHFNHVDPAMAAFVEEITLPGRPGNRVQIRVADVQEIWQAGISGETHLTYQMAGSGMSRHTQTPATFGTNSAVPTAAASSLPVSILGAPAAGVFAPAGGGGTGAFQPNPALATDFVLKMEVRLSGPMYEDFHRCAGSLPTSALQQGTSFPSKDSKWHELMKRTQRS</sequence>
<feature type="compositionally biased region" description="Polar residues" evidence="1">
    <location>
        <begin position="201"/>
        <end position="210"/>
    </location>
</feature>
<reference evidence="2" key="1">
    <citation type="journal article" date="2008" name="Nature">
        <title>The amphioxus genome and the evolution of the chordate karyotype.</title>
        <authorList>
            <consortium name="US DOE Joint Genome Institute (JGI-PGF)"/>
            <person name="Putnam N.H."/>
            <person name="Butts T."/>
            <person name="Ferrier D.E.K."/>
            <person name="Furlong R.F."/>
            <person name="Hellsten U."/>
            <person name="Kawashima T."/>
            <person name="Robinson-Rechavi M."/>
            <person name="Shoguchi E."/>
            <person name="Terry A."/>
            <person name="Yu J.-K."/>
            <person name="Benito-Gutierrez E.L."/>
            <person name="Dubchak I."/>
            <person name="Garcia-Fernandez J."/>
            <person name="Gibson-Brown J.J."/>
            <person name="Grigoriev I.V."/>
            <person name="Horton A.C."/>
            <person name="de Jong P.J."/>
            <person name="Jurka J."/>
            <person name="Kapitonov V.V."/>
            <person name="Kohara Y."/>
            <person name="Kuroki Y."/>
            <person name="Lindquist E."/>
            <person name="Lucas S."/>
            <person name="Osoegawa K."/>
            <person name="Pennacchio L.A."/>
            <person name="Salamov A.A."/>
            <person name="Satou Y."/>
            <person name="Sauka-Spengler T."/>
            <person name="Schmutz J."/>
            <person name="Shin-I T."/>
            <person name="Toyoda A."/>
            <person name="Bronner-Fraser M."/>
            <person name="Fujiyama A."/>
            <person name="Holland L.Z."/>
            <person name="Holland P.W.H."/>
            <person name="Satoh N."/>
            <person name="Rokhsar D.S."/>
        </authorList>
    </citation>
    <scope>NUCLEOTIDE SEQUENCE [LARGE SCALE GENOMIC DNA]</scope>
    <source>
        <strain evidence="2">S238N-H82</strain>
        <tissue evidence="2">Testes</tissue>
    </source>
</reference>
<dbReference type="EMBL" id="GG666491">
    <property type="protein sequence ID" value="EEN63480.1"/>
    <property type="molecule type" value="Genomic_DNA"/>
</dbReference>
<proteinExistence type="predicted"/>
<dbReference type="InParanoid" id="C3Y8P3"/>
<dbReference type="AlphaFoldDB" id="C3Y8P3"/>
<evidence type="ECO:0000313" key="2">
    <source>
        <dbReference type="EMBL" id="EEN63480.1"/>
    </source>
</evidence>
<protein>
    <submittedName>
        <fullName evidence="2">Uncharacterized protein</fullName>
    </submittedName>
</protein>
<accession>C3Y8P3</accession>
<feature type="region of interest" description="Disordered" evidence="1">
    <location>
        <begin position="201"/>
        <end position="225"/>
    </location>
</feature>
<name>C3Y8P3_BRAFL</name>
<feature type="compositionally biased region" description="Basic and acidic residues" evidence="1">
    <location>
        <begin position="211"/>
        <end position="225"/>
    </location>
</feature>
<gene>
    <name evidence="2" type="ORF">BRAFLDRAFT_69902</name>
</gene>
<evidence type="ECO:0000256" key="1">
    <source>
        <dbReference type="SAM" id="MobiDB-lite"/>
    </source>
</evidence>